<keyword evidence="8" id="KW-1185">Reference proteome</keyword>
<dbReference type="Gramene" id="AUR62000923-RA">
    <property type="protein sequence ID" value="AUR62000923-RA:cds"/>
    <property type="gene ID" value="AUR62000923"/>
</dbReference>
<feature type="coiled-coil region" evidence="6">
    <location>
        <begin position="62"/>
        <end position="93"/>
    </location>
</feature>
<keyword evidence="6" id="KW-0175">Coiled coil</keyword>
<reference evidence="7" key="2">
    <citation type="submission" date="2021-03" db="UniProtKB">
        <authorList>
            <consortium name="EnsemblPlants"/>
        </authorList>
    </citation>
    <scope>IDENTIFICATION</scope>
</reference>
<proteinExistence type="inferred from homology"/>
<reference evidence="7" key="1">
    <citation type="journal article" date="2017" name="Nature">
        <title>The genome of Chenopodium quinoa.</title>
        <authorList>
            <person name="Jarvis D.E."/>
            <person name="Ho Y.S."/>
            <person name="Lightfoot D.J."/>
            <person name="Schmoeckel S.M."/>
            <person name="Li B."/>
            <person name="Borm T.J.A."/>
            <person name="Ohyanagi H."/>
            <person name="Mineta K."/>
            <person name="Michell C.T."/>
            <person name="Saber N."/>
            <person name="Kharbatia N.M."/>
            <person name="Rupper R.R."/>
            <person name="Sharp A.R."/>
            <person name="Dally N."/>
            <person name="Boughton B.A."/>
            <person name="Woo Y.H."/>
            <person name="Gao G."/>
            <person name="Schijlen E.G.W.M."/>
            <person name="Guo X."/>
            <person name="Momin A.A."/>
            <person name="Negrao S."/>
            <person name="Al-Babili S."/>
            <person name="Gehring C."/>
            <person name="Roessner U."/>
            <person name="Jung C."/>
            <person name="Murphy K."/>
            <person name="Arold S.T."/>
            <person name="Gojobori T."/>
            <person name="van der Linden C.G."/>
            <person name="van Loo E.N."/>
            <person name="Jellen E.N."/>
            <person name="Maughan P.J."/>
            <person name="Tester M."/>
        </authorList>
    </citation>
    <scope>NUCLEOTIDE SEQUENCE [LARGE SCALE GENOMIC DNA]</scope>
    <source>
        <strain evidence="7">cv. PI 614886</strain>
    </source>
</reference>
<comment type="similarity">
    <text evidence="1 5">Belongs to the Frigida family.</text>
</comment>
<evidence type="ECO:0000256" key="5">
    <source>
        <dbReference type="RuleBase" id="RU364012"/>
    </source>
</evidence>
<evidence type="ECO:0000256" key="3">
    <source>
        <dbReference type="ARBA" id="ARBA00022782"/>
    </source>
</evidence>
<keyword evidence="2 5" id="KW-0217">Developmental protein</keyword>
<accession>A0A803KPG7</accession>
<dbReference type="GO" id="GO:0030154">
    <property type="term" value="P:cell differentiation"/>
    <property type="evidence" value="ECO:0007669"/>
    <property type="project" value="UniProtKB-KW"/>
</dbReference>
<keyword evidence="4 5" id="KW-0287">Flowering</keyword>
<evidence type="ECO:0000313" key="8">
    <source>
        <dbReference type="Proteomes" id="UP000596660"/>
    </source>
</evidence>
<name>A0A803KPG7_CHEQI</name>
<sequence>MLLQKIGETFQDLQSHSFSIITLGEQWKRLQSSIGTIHRSVEEKVNVVESKDREINMNRIRLQNFKKEVENRQKNLEVEENSLKQRIEGVEMREKQVKEWCECLELQRREIAERVEKVEVCEKQFAEGFERVKAVDVAEVRVSERRKAVEERENEVVAREKETKAAAEKVGLREEVMNERGDELDAKEIKLKEFSEEVNRRFVLLEEKEERLGLTEKEIDELYSAMREEQMNEKIDAFEVKVAQIDGVCKGMVVKRCEMAKMKKAMMEEVKVMEGKIEERRKVVEEREKQMDDRCRELDCREKMLNERGKDIDFLTRPTSSALAKTREPKPVACCEIQLLCRNMDTYGMRSYLIKLHCKDIYNMRDDISESLQLSPDPAKLVFNVIQSFYELVESESTLRQPYIACCTTLSGALLLLNTSVTPHLKDDAMKFSIKWRDFFAKQGYIHRLDTFAFLQFLATYDLAQSYDANELFSHLRAFFTESEALLSGQGVYLCQILGLEKKIPGMLNLYMHLHLKFSRTDGFTPDKTHLLKEVNKMMLSTWNYLPSEPCLNAFPISSSSPSFSPAPLESRIKLLEKEMEGKANAESILTVKKNISDSERKGVALPGFDQSHLAMGKKHTLNSMESRKQRKIFKVNVI</sequence>
<dbReference type="Proteomes" id="UP000596660">
    <property type="component" value="Unplaced"/>
</dbReference>
<protein>
    <recommendedName>
        <fullName evidence="5">FRIGIDA-like protein</fullName>
    </recommendedName>
</protein>
<dbReference type="PANTHER" id="PTHR31791:SF47">
    <property type="entry name" value="INACTIVE FRIGIDA-LIKE PROTEIN 2"/>
    <property type="match status" value="1"/>
</dbReference>
<evidence type="ECO:0000256" key="1">
    <source>
        <dbReference type="ARBA" id="ARBA00008956"/>
    </source>
</evidence>
<dbReference type="EnsemblPlants" id="AUR62000923-RA">
    <property type="protein sequence ID" value="AUR62000923-RA:cds"/>
    <property type="gene ID" value="AUR62000923"/>
</dbReference>
<evidence type="ECO:0000256" key="2">
    <source>
        <dbReference type="ARBA" id="ARBA00022473"/>
    </source>
</evidence>
<evidence type="ECO:0000313" key="7">
    <source>
        <dbReference type="EnsemblPlants" id="AUR62000923-RA:cds"/>
    </source>
</evidence>
<dbReference type="InterPro" id="IPR012474">
    <property type="entry name" value="Frigida"/>
</dbReference>
<evidence type="ECO:0000256" key="4">
    <source>
        <dbReference type="ARBA" id="ARBA00023089"/>
    </source>
</evidence>
<organism evidence="7 8">
    <name type="scientific">Chenopodium quinoa</name>
    <name type="common">Quinoa</name>
    <dbReference type="NCBI Taxonomy" id="63459"/>
    <lineage>
        <taxon>Eukaryota</taxon>
        <taxon>Viridiplantae</taxon>
        <taxon>Streptophyta</taxon>
        <taxon>Embryophyta</taxon>
        <taxon>Tracheophyta</taxon>
        <taxon>Spermatophyta</taxon>
        <taxon>Magnoliopsida</taxon>
        <taxon>eudicotyledons</taxon>
        <taxon>Gunneridae</taxon>
        <taxon>Pentapetalae</taxon>
        <taxon>Caryophyllales</taxon>
        <taxon>Chenopodiaceae</taxon>
        <taxon>Chenopodioideae</taxon>
        <taxon>Atripliceae</taxon>
        <taxon>Chenopodium</taxon>
    </lineage>
</organism>
<dbReference type="AlphaFoldDB" id="A0A803KPG7"/>
<dbReference type="GO" id="GO:0009908">
    <property type="term" value="P:flower development"/>
    <property type="evidence" value="ECO:0007669"/>
    <property type="project" value="UniProtKB-KW"/>
</dbReference>
<dbReference type="PANTHER" id="PTHR31791">
    <property type="entry name" value="FRIGIDA-LIKE PROTEIN 3-RELATED"/>
    <property type="match status" value="1"/>
</dbReference>
<dbReference type="Pfam" id="PF07899">
    <property type="entry name" value="Frigida"/>
    <property type="match status" value="1"/>
</dbReference>
<keyword evidence="3 5" id="KW-0221">Differentiation</keyword>
<evidence type="ECO:0000256" key="6">
    <source>
        <dbReference type="SAM" id="Coils"/>
    </source>
</evidence>